<gene>
    <name evidence="8" type="ORF">G9C98_007531</name>
</gene>
<dbReference type="PANTHER" id="PTHR10434:SF11">
    <property type="entry name" value="1-ACYL-SN-GLYCEROL-3-PHOSPHATE ACYLTRANSFERASE"/>
    <property type="match status" value="1"/>
</dbReference>
<keyword evidence="5" id="KW-0444">Lipid biosynthesis</keyword>
<reference evidence="8" key="2">
    <citation type="submission" date="2021-04" db="EMBL/GenBank/DDBJ databases">
        <title>Genome-wide patterns of bracovirus chromosomal integration into multiple host tissues during parasitism.</title>
        <authorList>
            <person name="Chebbi M.A.C."/>
        </authorList>
    </citation>
    <scope>NUCLEOTIDE SEQUENCE</scope>
    <source>
        <tissue evidence="8">Whole body</tissue>
    </source>
</reference>
<keyword evidence="6" id="KW-1133">Transmembrane helix</keyword>
<dbReference type="GO" id="GO:0016020">
    <property type="term" value="C:membrane"/>
    <property type="evidence" value="ECO:0007669"/>
    <property type="project" value="InterPro"/>
</dbReference>
<keyword evidence="3 5" id="KW-0808">Transferase</keyword>
<protein>
    <recommendedName>
        <fullName evidence="5">1-acyl-sn-glycerol-3-phosphate acyltransferase</fullName>
        <ecNumber evidence="5">2.3.1.51</ecNumber>
    </recommendedName>
</protein>
<dbReference type="EMBL" id="JAAOIC020000067">
    <property type="protein sequence ID" value="KAG8034455.1"/>
    <property type="molecule type" value="Genomic_DNA"/>
</dbReference>
<reference evidence="8" key="1">
    <citation type="submission" date="2020-03" db="EMBL/GenBank/DDBJ databases">
        <authorList>
            <person name="Chebbi M.A."/>
            <person name="Drezen J.M."/>
        </authorList>
    </citation>
    <scope>NUCLEOTIDE SEQUENCE</scope>
    <source>
        <tissue evidence="8">Whole body</tissue>
    </source>
</reference>
<evidence type="ECO:0000313" key="8">
    <source>
        <dbReference type="EMBL" id="KAG8034455.1"/>
    </source>
</evidence>
<evidence type="ECO:0000259" key="7">
    <source>
        <dbReference type="SMART" id="SM00563"/>
    </source>
</evidence>
<keyword evidence="4 5" id="KW-0012">Acyltransferase</keyword>
<dbReference type="PANTHER" id="PTHR10434">
    <property type="entry name" value="1-ACYL-SN-GLYCEROL-3-PHOSPHATE ACYLTRANSFERASE"/>
    <property type="match status" value="1"/>
</dbReference>
<evidence type="ECO:0000256" key="1">
    <source>
        <dbReference type="ARBA" id="ARBA00004728"/>
    </source>
</evidence>
<keyword evidence="6" id="KW-0812">Transmembrane</keyword>
<evidence type="ECO:0000256" key="6">
    <source>
        <dbReference type="SAM" id="Phobius"/>
    </source>
</evidence>
<dbReference type="InterPro" id="IPR004552">
    <property type="entry name" value="AGP_acyltrans"/>
</dbReference>
<comment type="domain">
    <text evidence="5">The HXXXXD motif is essential for acyltransferase activity and may constitute the binding site for the phosphate moiety of the glycerol-3-phosphate.</text>
</comment>
<dbReference type="SMART" id="SM00563">
    <property type="entry name" value="PlsC"/>
    <property type="match status" value="1"/>
</dbReference>
<proteinExistence type="inferred from homology"/>
<comment type="similarity">
    <text evidence="2 5">Belongs to the 1-acyl-sn-glycerol-3-phosphate acyltransferase family.</text>
</comment>
<evidence type="ECO:0000256" key="3">
    <source>
        <dbReference type="ARBA" id="ARBA00022679"/>
    </source>
</evidence>
<dbReference type="AlphaFoldDB" id="A0A8J5USW6"/>
<dbReference type="EC" id="2.3.1.51" evidence="5"/>
<feature type="transmembrane region" description="Helical" evidence="6">
    <location>
        <begin position="6"/>
        <end position="21"/>
    </location>
</feature>
<comment type="caution">
    <text evidence="8">The sequence shown here is derived from an EMBL/GenBank/DDBJ whole genome shotgun (WGS) entry which is preliminary data.</text>
</comment>
<comment type="catalytic activity">
    <reaction evidence="5">
        <text>a 1-acyl-sn-glycero-3-phosphate + an acyl-CoA = a 1,2-diacyl-sn-glycero-3-phosphate + CoA</text>
        <dbReference type="Rhea" id="RHEA:19709"/>
        <dbReference type="ChEBI" id="CHEBI:57287"/>
        <dbReference type="ChEBI" id="CHEBI:57970"/>
        <dbReference type="ChEBI" id="CHEBI:58342"/>
        <dbReference type="ChEBI" id="CHEBI:58608"/>
        <dbReference type="EC" id="2.3.1.51"/>
    </reaction>
</comment>
<comment type="pathway">
    <text evidence="1">Phospholipid metabolism; CDP-diacylglycerol biosynthesis; CDP-diacylglycerol from sn-glycerol 3-phosphate: step 2/3.</text>
</comment>
<dbReference type="GO" id="GO:0003841">
    <property type="term" value="F:1-acylglycerol-3-phosphate O-acyltransferase activity"/>
    <property type="evidence" value="ECO:0007669"/>
    <property type="project" value="UniProtKB-UniRule"/>
</dbReference>
<feature type="domain" description="Phospholipid/glycerol acyltransferase" evidence="7">
    <location>
        <begin position="93"/>
        <end position="210"/>
    </location>
</feature>
<keyword evidence="6" id="KW-0472">Membrane</keyword>
<feature type="transmembrane region" description="Helical" evidence="6">
    <location>
        <begin position="126"/>
        <end position="144"/>
    </location>
</feature>
<dbReference type="GO" id="GO:0005783">
    <property type="term" value="C:endoplasmic reticulum"/>
    <property type="evidence" value="ECO:0007669"/>
    <property type="project" value="TreeGrafter"/>
</dbReference>
<dbReference type="CDD" id="cd07989">
    <property type="entry name" value="LPLAT_AGPAT-like"/>
    <property type="match status" value="1"/>
</dbReference>
<evidence type="ECO:0000256" key="2">
    <source>
        <dbReference type="ARBA" id="ARBA00008655"/>
    </source>
</evidence>
<keyword evidence="5" id="KW-1208">Phospholipid metabolism</keyword>
<accession>A0A8J5USW6</accession>
<evidence type="ECO:0000256" key="4">
    <source>
        <dbReference type="ARBA" id="ARBA00023315"/>
    </source>
</evidence>
<evidence type="ECO:0000256" key="5">
    <source>
        <dbReference type="RuleBase" id="RU361267"/>
    </source>
</evidence>
<evidence type="ECO:0000313" key="9">
    <source>
        <dbReference type="Proteomes" id="UP000729913"/>
    </source>
</evidence>
<dbReference type="OrthoDB" id="202234at2759"/>
<dbReference type="Pfam" id="PF01553">
    <property type="entry name" value="Acyltransferase"/>
    <property type="match status" value="1"/>
</dbReference>
<keyword evidence="5" id="KW-0594">Phospholipid biosynthesis</keyword>
<keyword evidence="9" id="KW-1185">Reference proteome</keyword>
<sequence>MTPSYLEIILVGFILILPFLYETSSTFRYYFKFLLYYGIVMANSLILIPIMVFRPGNVKNLLLASSICHHVSNLLGLKWELRNRENLEKEQACIVVANHQSSLDILGMFEMWPVMDKCTVVAKKELFYAWPFGLAAWLCGLIFIDRMNSEKARTALNTATDKIKEKKIKLWIFPEGTRHNTGEIHPFKKGAFHVAVNSQLPILPVVFSSYYFLSKKDKRFDPGRVIITTLPPIPTKGLGPEDIEALMEKTRNSMTQVFYSSSREVQQSLNSCKH</sequence>
<dbReference type="Proteomes" id="UP000729913">
    <property type="component" value="Unassembled WGS sequence"/>
</dbReference>
<dbReference type="GO" id="GO:0006654">
    <property type="term" value="P:phosphatidic acid biosynthetic process"/>
    <property type="evidence" value="ECO:0007669"/>
    <property type="project" value="TreeGrafter"/>
</dbReference>
<dbReference type="NCBIfam" id="TIGR00530">
    <property type="entry name" value="AGP_acyltrn"/>
    <property type="match status" value="1"/>
</dbReference>
<keyword evidence="5" id="KW-0443">Lipid metabolism</keyword>
<name>A0A8J5USW6_9HYME</name>
<dbReference type="InterPro" id="IPR002123">
    <property type="entry name" value="Plipid/glycerol_acylTrfase"/>
</dbReference>
<organism evidence="8 9">
    <name type="scientific">Cotesia typhae</name>
    <dbReference type="NCBI Taxonomy" id="2053667"/>
    <lineage>
        <taxon>Eukaryota</taxon>
        <taxon>Metazoa</taxon>
        <taxon>Ecdysozoa</taxon>
        <taxon>Arthropoda</taxon>
        <taxon>Hexapoda</taxon>
        <taxon>Insecta</taxon>
        <taxon>Pterygota</taxon>
        <taxon>Neoptera</taxon>
        <taxon>Endopterygota</taxon>
        <taxon>Hymenoptera</taxon>
        <taxon>Apocrita</taxon>
        <taxon>Ichneumonoidea</taxon>
        <taxon>Braconidae</taxon>
        <taxon>Microgastrinae</taxon>
        <taxon>Cotesia</taxon>
    </lineage>
</organism>
<feature type="transmembrane region" description="Helical" evidence="6">
    <location>
        <begin position="33"/>
        <end position="53"/>
    </location>
</feature>